<gene>
    <name evidence="1" type="ORF">S03H2_70659</name>
</gene>
<protein>
    <submittedName>
        <fullName evidence="1">Uncharacterized protein</fullName>
    </submittedName>
</protein>
<name>X1JLW2_9ZZZZ</name>
<accession>X1JLW2</accession>
<feature type="non-terminal residue" evidence="1">
    <location>
        <position position="92"/>
    </location>
</feature>
<comment type="caution">
    <text evidence="1">The sequence shown here is derived from an EMBL/GenBank/DDBJ whole genome shotgun (WGS) entry which is preliminary data.</text>
</comment>
<dbReference type="EMBL" id="BARU01047026">
    <property type="protein sequence ID" value="GAH95731.1"/>
    <property type="molecule type" value="Genomic_DNA"/>
</dbReference>
<reference evidence="1" key="1">
    <citation type="journal article" date="2014" name="Front. Microbiol.">
        <title>High frequency of phylogenetically diverse reductive dehalogenase-homologous genes in deep subseafloor sedimentary metagenomes.</title>
        <authorList>
            <person name="Kawai M."/>
            <person name="Futagami T."/>
            <person name="Toyoda A."/>
            <person name="Takaki Y."/>
            <person name="Nishi S."/>
            <person name="Hori S."/>
            <person name="Arai W."/>
            <person name="Tsubouchi T."/>
            <person name="Morono Y."/>
            <person name="Uchiyama I."/>
            <person name="Ito T."/>
            <person name="Fujiyama A."/>
            <person name="Inagaki F."/>
            <person name="Takami H."/>
        </authorList>
    </citation>
    <scope>NUCLEOTIDE SEQUENCE</scope>
    <source>
        <strain evidence="1">Expedition CK06-06</strain>
    </source>
</reference>
<evidence type="ECO:0000313" key="1">
    <source>
        <dbReference type="EMBL" id="GAH95731.1"/>
    </source>
</evidence>
<organism evidence="1">
    <name type="scientific">marine sediment metagenome</name>
    <dbReference type="NCBI Taxonomy" id="412755"/>
    <lineage>
        <taxon>unclassified sequences</taxon>
        <taxon>metagenomes</taxon>
        <taxon>ecological metagenomes</taxon>
    </lineage>
</organism>
<proteinExistence type="predicted"/>
<sequence length="92" mass="11154">MATKAAGDSSSEWQWPRKRGVYIEQFTDRLFVMWKLYYQLPTTFNLRTELEKMIYPSGRLKEHQAKWVQSFPDLWKVAQLMKDRKLIVWIGR</sequence>
<dbReference type="AlphaFoldDB" id="X1JLW2"/>